<dbReference type="EMBL" id="RKLQ01000004">
    <property type="protein sequence ID" value="MBX0305575.1"/>
    <property type="molecule type" value="Genomic_DNA"/>
</dbReference>
<keyword evidence="1" id="KW-0472">Membrane</keyword>
<feature type="transmembrane region" description="Helical" evidence="1">
    <location>
        <begin position="122"/>
        <end position="138"/>
    </location>
</feature>
<accession>A0A8J8CEC2</accession>
<evidence type="ECO:0000313" key="3">
    <source>
        <dbReference type="Proteomes" id="UP000783863"/>
    </source>
</evidence>
<name>A0A8J8CEC2_9EURY</name>
<evidence type="ECO:0000256" key="1">
    <source>
        <dbReference type="SAM" id="Phobius"/>
    </source>
</evidence>
<feature type="transmembrane region" description="Helical" evidence="1">
    <location>
        <begin position="65"/>
        <end position="86"/>
    </location>
</feature>
<dbReference type="Proteomes" id="UP000783863">
    <property type="component" value="Unassembled WGS sequence"/>
</dbReference>
<proteinExistence type="predicted"/>
<feature type="transmembrane region" description="Helical" evidence="1">
    <location>
        <begin position="303"/>
        <end position="323"/>
    </location>
</feature>
<evidence type="ECO:0000313" key="2">
    <source>
        <dbReference type="EMBL" id="MBX0305575.1"/>
    </source>
</evidence>
<dbReference type="RefSeq" id="WP_121512962.1">
    <property type="nucleotide sequence ID" value="NZ_RKLQ01000004.1"/>
</dbReference>
<feature type="transmembrane region" description="Helical" evidence="1">
    <location>
        <begin position="98"/>
        <end position="116"/>
    </location>
</feature>
<feature type="transmembrane region" description="Helical" evidence="1">
    <location>
        <begin position="158"/>
        <end position="179"/>
    </location>
</feature>
<comment type="caution">
    <text evidence="2">The sequence shown here is derived from an EMBL/GenBank/DDBJ whole genome shotgun (WGS) entry which is preliminary data.</text>
</comment>
<dbReference type="AlphaFoldDB" id="A0A8J8CEC2"/>
<keyword evidence="1" id="KW-0812">Transmembrane</keyword>
<sequence>MLTLVGIAIVGGAVGFKRHSRLTPEQALTGVFIGIVTAATGAVLFDALSIDVQYSAATMPFSRSLYPLIAFAVGLTIMIGSLSIGWFRWRTRPRYTGLGFILGLWVTYPYLIPGPASNSHPLGYLLVLSLPIAVGYILKKDAAHVIRDVFRDPVARRFGIGVAVVVGLFFLFITGYLSVFPEEGLPHEPKLVVLPVIYQLVSWPTLEVVRPHIPFFLAISPGLVIVVGLLSSLIGFNAGIIARYWRIEESAGLTEGTAGTATVVGSCTCGCCGPLVAKIAILAAGPSIAAPLYWVFVDPASPLGVLFIAGSIALFTGSLVYSIESATRSSEIADFSPAD</sequence>
<feature type="transmembrane region" description="Helical" evidence="1">
    <location>
        <begin position="213"/>
        <end position="236"/>
    </location>
</feature>
<keyword evidence="1" id="KW-1133">Transmembrane helix</keyword>
<organism evidence="2 3">
    <name type="scientific">Haloarcula salinisoli</name>
    <dbReference type="NCBI Taxonomy" id="2487746"/>
    <lineage>
        <taxon>Archaea</taxon>
        <taxon>Methanobacteriati</taxon>
        <taxon>Methanobacteriota</taxon>
        <taxon>Stenosarchaea group</taxon>
        <taxon>Halobacteria</taxon>
        <taxon>Halobacteriales</taxon>
        <taxon>Haloarculaceae</taxon>
        <taxon>Haloarcula</taxon>
    </lineage>
</organism>
<feature type="transmembrane region" description="Helical" evidence="1">
    <location>
        <begin position="275"/>
        <end position="297"/>
    </location>
</feature>
<reference evidence="2" key="1">
    <citation type="submission" date="2021-06" db="EMBL/GenBank/DDBJ databases">
        <title>Halomicroarcula sp. F24A a new haloarchaeum isolated from saline soil.</title>
        <authorList>
            <person name="Duran-Viseras A."/>
            <person name="Sanchez-Porro C."/>
            <person name="Ventosa A."/>
        </authorList>
    </citation>
    <scope>NUCLEOTIDE SEQUENCE</scope>
    <source>
        <strain evidence="2">F24A</strain>
    </source>
</reference>
<gene>
    <name evidence="2" type="ORF">EGD98_18180</name>
</gene>
<protein>
    <submittedName>
        <fullName evidence="2">Uncharacterized protein</fullName>
    </submittedName>
</protein>
<keyword evidence="3" id="KW-1185">Reference proteome</keyword>
<feature type="transmembrane region" description="Helical" evidence="1">
    <location>
        <begin position="27"/>
        <end position="45"/>
    </location>
</feature>